<evidence type="ECO:0000313" key="1">
    <source>
        <dbReference type="EnsemblMetazoa" id="MESCA005867-PA"/>
    </source>
</evidence>
<reference evidence="1" key="2">
    <citation type="submission" date="2015-06" db="UniProtKB">
        <authorList>
            <consortium name="EnsemblMetazoa"/>
        </authorList>
    </citation>
    <scope>IDENTIFICATION</scope>
</reference>
<keyword evidence="2" id="KW-1185">Reference proteome</keyword>
<dbReference type="HOGENOM" id="CLU_1791699_0_0_1"/>
<dbReference type="EMBL" id="CAQQ02078410">
    <property type="status" value="NOT_ANNOTATED_CDS"/>
    <property type="molecule type" value="Genomic_DNA"/>
</dbReference>
<reference evidence="2" key="1">
    <citation type="submission" date="2013-02" db="EMBL/GenBank/DDBJ databases">
        <authorList>
            <person name="Hughes D."/>
        </authorList>
    </citation>
    <scope>NUCLEOTIDE SEQUENCE</scope>
    <source>
        <strain>Durham</strain>
        <strain evidence="2">NC isolate 2 -- Noor lab</strain>
    </source>
</reference>
<dbReference type="EMBL" id="CAQQ02078411">
    <property type="status" value="NOT_ANNOTATED_CDS"/>
    <property type="molecule type" value="Genomic_DNA"/>
</dbReference>
<protein>
    <submittedName>
        <fullName evidence="1">Uncharacterized protein</fullName>
    </submittedName>
</protein>
<dbReference type="Proteomes" id="UP000015102">
    <property type="component" value="Unassembled WGS sequence"/>
</dbReference>
<dbReference type="EnsemblMetazoa" id="MESCA005867-RA">
    <property type="protein sequence ID" value="MESCA005867-PA"/>
    <property type="gene ID" value="MESCA005867"/>
</dbReference>
<accession>T1GQG2</accession>
<proteinExistence type="predicted"/>
<sequence length="145" mass="17186">LTPKIQRIFEDENHKLDLYSTKTTQNLFTKLKDKIPVMDKTNEIYKIDCKNCEGKFVSRLINDYLVKIDTKKHHIDNKNTVQYFKFPFIKGLTPKIQRILEDENHKLALYSIKTTQNLFTKLKDKIPVMDKTNLIYKIDCKDCEG</sequence>
<dbReference type="AlphaFoldDB" id="T1GQG2"/>
<name>T1GQG2_MEGSC</name>
<organism evidence="1 2">
    <name type="scientific">Megaselia scalaris</name>
    <name type="common">Humpbacked fly</name>
    <name type="synonym">Phora scalaris</name>
    <dbReference type="NCBI Taxonomy" id="36166"/>
    <lineage>
        <taxon>Eukaryota</taxon>
        <taxon>Metazoa</taxon>
        <taxon>Ecdysozoa</taxon>
        <taxon>Arthropoda</taxon>
        <taxon>Hexapoda</taxon>
        <taxon>Insecta</taxon>
        <taxon>Pterygota</taxon>
        <taxon>Neoptera</taxon>
        <taxon>Endopterygota</taxon>
        <taxon>Diptera</taxon>
        <taxon>Brachycera</taxon>
        <taxon>Muscomorpha</taxon>
        <taxon>Platypezoidea</taxon>
        <taxon>Phoridae</taxon>
        <taxon>Megaseliini</taxon>
        <taxon>Megaselia</taxon>
    </lineage>
</organism>
<evidence type="ECO:0000313" key="2">
    <source>
        <dbReference type="Proteomes" id="UP000015102"/>
    </source>
</evidence>